<comment type="similarity">
    <text evidence="1">Belongs to the ParB family.</text>
</comment>
<feature type="domain" description="ParB-like N-terminal" evidence="6">
    <location>
        <begin position="38"/>
        <end position="128"/>
    </location>
</feature>
<dbReference type="InterPro" id="IPR050336">
    <property type="entry name" value="Chromosome_partition/occlusion"/>
</dbReference>
<dbReference type="PATRIC" id="fig|86105.3.peg.166"/>
<dbReference type="Gene3D" id="3.90.1530.30">
    <property type="match status" value="1"/>
</dbReference>
<dbReference type="Proteomes" id="UP000031258">
    <property type="component" value="Unassembled WGS sequence"/>
</dbReference>
<protein>
    <recommendedName>
        <fullName evidence="2">Probable chromosome-partitioning protein ParB</fullName>
    </recommendedName>
</protein>
<evidence type="ECO:0000259" key="6">
    <source>
        <dbReference type="SMART" id="SM00470"/>
    </source>
</evidence>
<dbReference type="InterPro" id="IPR041468">
    <property type="entry name" value="HTH_ParB/Spo0J"/>
</dbReference>
<dbReference type="Pfam" id="PF23552">
    <property type="entry name" value="ParB_C"/>
    <property type="match status" value="1"/>
</dbReference>
<dbReference type="EMBL" id="JSWE01000036">
    <property type="protein sequence ID" value="KIE06168.1"/>
    <property type="molecule type" value="Genomic_DNA"/>
</dbReference>
<dbReference type="InterPro" id="IPR057240">
    <property type="entry name" value="ParB_dimer_C"/>
</dbReference>
<dbReference type="PANTHER" id="PTHR33375">
    <property type="entry name" value="CHROMOSOME-PARTITIONING PROTEIN PARB-RELATED"/>
    <property type="match status" value="1"/>
</dbReference>
<comment type="caution">
    <text evidence="7">The sequence shown here is derived from an EMBL/GenBank/DDBJ whole genome shotgun (WGS) entry which is preliminary data.</text>
</comment>
<comment type="function">
    <text evidence="5">Involved in chromosome partition. Localize to both poles of the predivisional cell following completion of DNA replication. Binds to the DNA origin of replication.</text>
</comment>
<dbReference type="STRING" id="86105.NF27_BK00890"/>
<keyword evidence="4" id="KW-0238">DNA-binding</keyword>
<dbReference type="InterPro" id="IPR004437">
    <property type="entry name" value="ParB/RepB/Spo0J"/>
</dbReference>
<keyword evidence="8" id="KW-1185">Reference proteome</keyword>
<evidence type="ECO:0000256" key="1">
    <source>
        <dbReference type="ARBA" id="ARBA00006295"/>
    </source>
</evidence>
<dbReference type="CDD" id="cd16393">
    <property type="entry name" value="SPO0J_N"/>
    <property type="match status" value="1"/>
</dbReference>
<dbReference type="InterPro" id="IPR036086">
    <property type="entry name" value="ParB/Sulfiredoxin_sf"/>
</dbReference>
<sequence length="307" mass="34403">MSKERKVLGRGLSALISQTNTLDFDPDSNLATDDQRIHNIDIRKISPNPNQPRKVFAEMEINELATSISEHGIIQPILVKSLNNGFYELIAGERRWQASKKAGMTEIPAIIKEVNEMKSFEYAMIENIQRQNLNVLEEALAYQKLIEAYGYTHDQLAKKLSKSRSHISNCLRILNLPGEVKQLVEENKLSFGHARTLISANNPTQLANQIIEQGLSVRDAEQIAKNEGALKRQSTAAPPKFENDNYTLAQAEGNEDILAIEKMLKESLKLPIKIISTENGGQVQINFNTLDDLDNLIQVLGSRGLNF</sequence>
<dbReference type="RefSeq" id="WP_039454762.1">
    <property type="nucleotide sequence ID" value="NZ_JSWE01000036.1"/>
</dbReference>
<dbReference type="GO" id="GO:0003677">
    <property type="term" value="F:DNA binding"/>
    <property type="evidence" value="ECO:0007669"/>
    <property type="project" value="UniProtKB-KW"/>
</dbReference>
<dbReference type="SUPFAM" id="SSF110849">
    <property type="entry name" value="ParB/Sulfiredoxin"/>
    <property type="match status" value="1"/>
</dbReference>
<dbReference type="FunFam" id="1.10.10.2830:FF:000001">
    <property type="entry name" value="Chromosome partitioning protein ParB"/>
    <property type="match status" value="1"/>
</dbReference>
<dbReference type="GO" id="GO:0007059">
    <property type="term" value="P:chromosome segregation"/>
    <property type="evidence" value="ECO:0007669"/>
    <property type="project" value="UniProtKB-KW"/>
</dbReference>
<dbReference type="Gene3D" id="1.10.10.2830">
    <property type="match status" value="1"/>
</dbReference>
<organism evidence="7 8">
    <name type="scientific">Candidatus Jidaibacter acanthamoebae</name>
    <dbReference type="NCBI Taxonomy" id="86105"/>
    <lineage>
        <taxon>Bacteria</taxon>
        <taxon>Pseudomonadati</taxon>
        <taxon>Pseudomonadota</taxon>
        <taxon>Alphaproteobacteria</taxon>
        <taxon>Rickettsiales</taxon>
        <taxon>Candidatus Midichloriaceae</taxon>
        <taxon>Candidatus Jidaibacter</taxon>
    </lineage>
</organism>
<dbReference type="GO" id="GO:0005694">
    <property type="term" value="C:chromosome"/>
    <property type="evidence" value="ECO:0007669"/>
    <property type="project" value="TreeGrafter"/>
</dbReference>
<reference evidence="7 8" key="1">
    <citation type="submission" date="2014-11" db="EMBL/GenBank/DDBJ databases">
        <title>A Rickettsiales Symbiont of Amoebae With Ancient Features.</title>
        <authorList>
            <person name="Schulz F."/>
            <person name="Martijn J."/>
            <person name="Wascher F."/>
            <person name="Kostanjsek R."/>
            <person name="Ettema T.J."/>
            <person name="Horn M."/>
        </authorList>
    </citation>
    <scope>NUCLEOTIDE SEQUENCE [LARGE SCALE GENOMIC DNA]</scope>
    <source>
        <strain evidence="7 8">UWC36</strain>
    </source>
</reference>
<dbReference type="InterPro" id="IPR003115">
    <property type="entry name" value="ParB_N"/>
</dbReference>
<keyword evidence="3" id="KW-0159">Chromosome partition</keyword>
<evidence type="ECO:0000256" key="3">
    <source>
        <dbReference type="ARBA" id="ARBA00022829"/>
    </source>
</evidence>
<dbReference type="SMART" id="SM00470">
    <property type="entry name" value="ParB"/>
    <property type="match status" value="1"/>
</dbReference>
<dbReference type="NCBIfam" id="TIGR00180">
    <property type="entry name" value="parB_part"/>
    <property type="match status" value="1"/>
</dbReference>
<dbReference type="AlphaFoldDB" id="A0A0C1QQJ5"/>
<dbReference type="Pfam" id="PF02195">
    <property type="entry name" value="ParB_N"/>
    <property type="match status" value="1"/>
</dbReference>
<accession>A0A0C1QQJ5</accession>
<dbReference type="OrthoDB" id="9802051at2"/>
<dbReference type="FunFam" id="3.90.1530.30:FF:000001">
    <property type="entry name" value="Chromosome partitioning protein ParB"/>
    <property type="match status" value="1"/>
</dbReference>
<gene>
    <name evidence="7" type="ORF">NF27_BK00890</name>
</gene>
<dbReference type="PANTHER" id="PTHR33375:SF1">
    <property type="entry name" value="CHROMOSOME-PARTITIONING PROTEIN PARB-RELATED"/>
    <property type="match status" value="1"/>
</dbReference>
<evidence type="ECO:0000256" key="4">
    <source>
        <dbReference type="ARBA" id="ARBA00023125"/>
    </source>
</evidence>
<proteinExistence type="inferred from homology"/>
<dbReference type="SUPFAM" id="SSF109709">
    <property type="entry name" value="KorB DNA-binding domain-like"/>
    <property type="match status" value="1"/>
</dbReference>
<evidence type="ECO:0000256" key="2">
    <source>
        <dbReference type="ARBA" id="ARBA00022372"/>
    </source>
</evidence>
<evidence type="ECO:0000256" key="5">
    <source>
        <dbReference type="ARBA" id="ARBA00025472"/>
    </source>
</evidence>
<evidence type="ECO:0000313" key="8">
    <source>
        <dbReference type="Proteomes" id="UP000031258"/>
    </source>
</evidence>
<name>A0A0C1QQJ5_9RICK</name>
<evidence type="ECO:0000313" key="7">
    <source>
        <dbReference type="EMBL" id="KIE06168.1"/>
    </source>
</evidence>
<dbReference type="Pfam" id="PF17762">
    <property type="entry name" value="HTH_ParB"/>
    <property type="match status" value="1"/>
</dbReference>